<dbReference type="EMBL" id="CAJEWN010000252">
    <property type="protein sequence ID" value="CAD2175332.1"/>
    <property type="molecule type" value="Genomic_DNA"/>
</dbReference>
<proteinExistence type="predicted"/>
<comment type="caution">
    <text evidence="1">The sequence shown here is derived from an EMBL/GenBank/DDBJ whole genome shotgun (WGS) entry which is preliminary data.</text>
</comment>
<protein>
    <submittedName>
        <fullName evidence="1">Uncharacterized protein</fullName>
    </submittedName>
</protein>
<evidence type="ECO:0000313" key="1">
    <source>
        <dbReference type="EMBL" id="CAD2175332.1"/>
    </source>
</evidence>
<organism evidence="1 2">
    <name type="scientific">Meloidogyne enterolobii</name>
    <name type="common">Root-knot nematode worm</name>
    <name type="synonym">Meloidogyne mayaguensis</name>
    <dbReference type="NCBI Taxonomy" id="390850"/>
    <lineage>
        <taxon>Eukaryota</taxon>
        <taxon>Metazoa</taxon>
        <taxon>Ecdysozoa</taxon>
        <taxon>Nematoda</taxon>
        <taxon>Chromadorea</taxon>
        <taxon>Rhabditida</taxon>
        <taxon>Tylenchina</taxon>
        <taxon>Tylenchomorpha</taxon>
        <taxon>Tylenchoidea</taxon>
        <taxon>Meloidogynidae</taxon>
        <taxon>Meloidogyninae</taxon>
        <taxon>Meloidogyne</taxon>
    </lineage>
</organism>
<dbReference type="Proteomes" id="UP000580250">
    <property type="component" value="Unassembled WGS sequence"/>
</dbReference>
<reference evidence="1 2" key="1">
    <citation type="submission" date="2020-08" db="EMBL/GenBank/DDBJ databases">
        <authorList>
            <person name="Koutsovoulos G."/>
            <person name="Danchin GJ E."/>
        </authorList>
    </citation>
    <scope>NUCLEOTIDE SEQUENCE [LARGE SCALE GENOMIC DNA]</scope>
</reference>
<evidence type="ECO:0000313" key="2">
    <source>
        <dbReference type="Proteomes" id="UP000580250"/>
    </source>
</evidence>
<gene>
    <name evidence="1" type="ORF">MENT_LOCUS27052</name>
</gene>
<dbReference type="AlphaFoldDB" id="A0A6V7VKL5"/>
<sequence>MRSVFGREMFLNLEMEDPFKFGLDFLDKTKGSRARLYKYFRTDKTDVQILREEDPLAIALRFDIDSDILNDWLKYCYIKLFEAKNDLEIYEAKSAVDILVYIKSFDNFFEENIPNLLIDWINIRSLIFLLIENLQEEQPDKSLNIKLINLFKNIIYKIKIFIEGKGGKIIGSKKKII</sequence>
<name>A0A6V7VKL5_MELEN</name>
<accession>A0A6V7VKL5</accession>